<dbReference type="OrthoDB" id="120213at2157"/>
<gene>
    <name evidence="2" type="ORF">ZOD2009_05737</name>
</gene>
<dbReference type="eggNOG" id="arCOG00842">
    <property type="taxonomic scope" value="Archaea"/>
</dbReference>
<dbReference type="Pfam" id="PF13302">
    <property type="entry name" value="Acetyltransf_3"/>
    <property type="match status" value="1"/>
</dbReference>
<name>E7QQS7_HALPU</name>
<reference evidence="2 3" key="1">
    <citation type="journal article" date="2014" name="ISME J.">
        <title>Trehalose/2-sulfotrehalose biosynthesis and glycine-betaine uptake are widely spread mechanisms for osmoadaptation in the Halobacteriales.</title>
        <authorList>
            <person name="Youssef N.H."/>
            <person name="Savage-Ashlock K.N."/>
            <person name="McCully A.L."/>
            <person name="Luedtke B."/>
            <person name="Shaw E.I."/>
            <person name="Hoff W.D."/>
            <person name="Elshahed M.S."/>
        </authorList>
    </citation>
    <scope>NUCLEOTIDE SEQUENCE [LARGE SCALE GENOMIC DNA]</scope>
    <source>
        <strain evidence="2 3">DX253</strain>
    </source>
</reference>
<dbReference type="PANTHER" id="PTHR43441">
    <property type="entry name" value="RIBOSOMAL-PROTEIN-SERINE ACETYLTRANSFERASE"/>
    <property type="match status" value="1"/>
</dbReference>
<dbReference type="EMBL" id="AEMG01000004">
    <property type="protein sequence ID" value="EFW93341.1"/>
    <property type="molecule type" value="Genomic_DNA"/>
</dbReference>
<comment type="caution">
    <text evidence="2">The sequence shown here is derived from an EMBL/GenBank/DDBJ whole genome shotgun (WGS) entry which is preliminary data.</text>
</comment>
<proteinExistence type="predicted"/>
<dbReference type="GO" id="GO:0005737">
    <property type="term" value="C:cytoplasm"/>
    <property type="evidence" value="ECO:0007669"/>
    <property type="project" value="TreeGrafter"/>
</dbReference>
<dbReference type="InterPro" id="IPR016181">
    <property type="entry name" value="Acyl_CoA_acyltransferase"/>
</dbReference>
<dbReference type="InterPro" id="IPR051908">
    <property type="entry name" value="Ribosomal_N-acetyltransferase"/>
</dbReference>
<dbReference type="PANTHER" id="PTHR43441:SF11">
    <property type="entry name" value="RIBOSOMAL-PROTEIN-SERINE ACETYLTRANSFERASE"/>
    <property type="match status" value="1"/>
</dbReference>
<dbReference type="AlphaFoldDB" id="E7QQS7"/>
<protein>
    <submittedName>
        <fullName evidence="2">Acetyltransferase including N-acetylase of ribosomal protein-like protein</fullName>
    </submittedName>
</protein>
<accession>E7QQS7</accession>
<evidence type="ECO:0000259" key="1">
    <source>
        <dbReference type="Pfam" id="PF13302"/>
    </source>
</evidence>
<dbReference type="RefSeq" id="WP_007977858.1">
    <property type="nucleotide sequence ID" value="NZ_AEMG01000004.1"/>
</dbReference>
<evidence type="ECO:0000313" key="3">
    <source>
        <dbReference type="Proteomes" id="UP000003751"/>
    </source>
</evidence>
<keyword evidence="2" id="KW-0808">Transferase</keyword>
<dbReference type="STRING" id="797209.GCA_000376445_01261"/>
<feature type="domain" description="N-acetyltransferase" evidence="1">
    <location>
        <begin position="23"/>
        <end position="167"/>
    </location>
</feature>
<evidence type="ECO:0000313" key="2">
    <source>
        <dbReference type="EMBL" id="EFW93341.1"/>
    </source>
</evidence>
<organism evidence="2 3">
    <name type="scientific">Haladaptatus paucihalophilus DX253</name>
    <dbReference type="NCBI Taxonomy" id="797209"/>
    <lineage>
        <taxon>Archaea</taxon>
        <taxon>Methanobacteriati</taxon>
        <taxon>Methanobacteriota</taxon>
        <taxon>Stenosarchaea group</taxon>
        <taxon>Halobacteria</taxon>
        <taxon>Halobacteriales</taxon>
        <taxon>Haladaptataceae</taxon>
        <taxon>Haladaptatus</taxon>
    </lineage>
</organism>
<dbReference type="Gene3D" id="3.40.630.30">
    <property type="match status" value="1"/>
</dbReference>
<dbReference type="PATRIC" id="fig|797209.4.peg.1145"/>
<dbReference type="GO" id="GO:0008999">
    <property type="term" value="F:protein-N-terminal-alanine acetyltransferase activity"/>
    <property type="evidence" value="ECO:0007669"/>
    <property type="project" value="TreeGrafter"/>
</dbReference>
<dbReference type="SUPFAM" id="SSF55729">
    <property type="entry name" value="Acyl-CoA N-acyltransferases (Nat)"/>
    <property type="match status" value="1"/>
</dbReference>
<sequence length="209" mass="23926">MGSESRGGDVVTELFPERIETERLVLERMCRENVTPHELYDLFSGPGVSEVFEHVPQSPYRTVNEPRELITNADERWSDGTSAAYAIRPDDGEPHADELAGTTFLFPEWERRTARFGLLLGKRFWGRGYSGERAAALLKVTFDRLDLELATVGHNVGNENSRRAIEKYVEAHGGRHDCLLRNWVPMDDEIADMHRYTITREQYREATNA</sequence>
<dbReference type="GO" id="GO:1990189">
    <property type="term" value="F:protein N-terminal-serine acetyltransferase activity"/>
    <property type="evidence" value="ECO:0007669"/>
    <property type="project" value="TreeGrafter"/>
</dbReference>
<dbReference type="InterPro" id="IPR000182">
    <property type="entry name" value="GNAT_dom"/>
</dbReference>
<dbReference type="Proteomes" id="UP000003751">
    <property type="component" value="Unassembled WGS sequence"/>
</dbReference>